<evidence type="ECO:0000256" key="1">
    <source>
        <dbReference type="ARBA" id="ARBA00004141"/>
    </source>
</evidence>
<dbReference type="SUPFAM" id="SSF161098">
    <property type="entry name" value="MetI-like"/>
    <property type="match status" value="1"/>
</dbReference>
<dbReference type="GO" id="GO:0043190">
    <property type="term" value="C:ATP-binding cassette (ABC) transporter complex"/>
    <property type="evidence" value="ECO:0007669"/>
    <property type="project" value="InterPro"/>
</dbReference>
<dbReference type="GO" id="GO:0022857">
    <property type="term" value="F:transmembrane transporter activity"/>
    <property type="evidence" value="ECO:0007669"/>
    <property type="project" value="InterPro"/>
</dbReference>
<keyword evidence="3 10" id="KW-0812">Transmembrane</keyword>
<dbReference type="Proteomes" id="UP000481087">
    <property type="component" value="Unassembled WGS sequence"/>
</dbReference>
<evidence type="ECO:0000256" key="2">
    <source>
        <dbReference type="ARBA" id="ARBA00022448"/>
    </source>
</evidence>
<dbReference type="PANTHER" id="PTHR30177">
    <property type="entry name" value="GLYCINE BETAINE/L-PROLINE TRANSPORT SYSTEM PERMEASE PROTEIN PROW"/>
    <property type="match status" value="1"/>
</dbReference>
<evidence type="ECO:0000256" key="5">
    <source>
        <dbReference type="ARBA" id="ARBA00023136"/>
    </source>
</evidence>
<evidence type="ECO:0000313" key="13">
    <source>
        <dbReference type="Proteomes" id="UP000481087"/>
    </source>
</evidence>
<comment type="subcellular location">
    <subcellularLocation>
        <location evidence="10">Cell membrane</location>
        <topology evidence="10">Multi-pass membrane protein</topology>
    </subcellularLocation>
    <subcellularLocation>
        <location evidence="1">Membrane</location>
        <topology evidence="1">Multi-pass membrane protein</topology>
    </subcellularLocation>
</comment>
<dbReference type="Gene3D" id="3.40.190.120">
    <property type="entry name" value="Osmoprotection protein (prox), domain 2"/>
    <property type="match status" value="1"/>
</dbReference>
<feature type="transmembrane region" description="Helical" evidence="10">
    <location>
        <begin position="23"/>
        <end position="42"/>
    </location>
</feature>
<dbReference type="Pfam" id="PF00528">
    <property type="entry name" value="BPD_transp_1"/>
    <property type="match status" value="1"/>
</dbReference>
<evidence type="ECO:0000256" key="9">
    <source>
        <dbReference type="ARBA" id="ARBA00067268"/>
    </source>
</evidence>
<dbReference type="Pfam" id="PF04069">
    <property type="entry name" value="OpuAC"/>
    <property type="match status" value="1"/>
</dbReference>
<accession>A0A6L8UVM3</accession>
<comment type="similarity">
    <text evidence="10">Belongs to the binding-protein-dependent transport system permease family.</text>
</comment>
<comment type="caution">
    <text evidence="12">The sequence shown here is derived from an EMBL/GenBank/DDBJ whole genome shotgun (WGS) entry which is preliminary data.</text>
</comment>
<dbReference type="PROSITE" id="PS50928">
    <property type="entry name" value="ABC_TM1"/>
    <property type="match status" value="1"/>
</dbReference>
<comment type="similarity">
    <text evidence="7">In the N-terminal section; belongs to the binding-protein-dependent transport system permease family.</text>
</comment>
<feature type="domain" description="ABC transmembrane type-1" evidence="11">
    <location>
        <begin position="19"/>
        <end position="198"/>
    </location>
</feature>
<dbReference type="SUPFAM" id="SSF53850">
    <property type="entry name" value="Periplasmic binding protein-like II"/>
    <property type="match status" value="1"/>
</dbReference>
<dbReference type="InterPro" id="IPR007210">
    <property type="entry name" value="ABC_Gly_betaine_transp_sub-bd"/>
</dbReference>
<dbReference type="InterPro" id="IPR051204">
    <property type="entry name" value="ABC_transp_perm/SBD"/>
</dbReference>
<feature type="transmembrane region" description="Helical" evidence="10">
    <location>
        <begin position="179"/>
        <end position="197"/>
    </location>
</feature>
<keyword evidence="5 10" id="KW-0472">Membrane</keyword>
<protein>
    <recommendedName>
        <fullName evidence="9">Probable ergothioneine transporter EgtUBC</fullName>
    </recommendedName>
</protein>
<dbReference type="PANTHER" id="PTHR30177:SF4">
    <property type="entry name" value="OSMOPROTECTANT IMPORT PERMEASE PROTEIN OSMW"/>
    <property type="match status" value="1"/>
</dbReference>
<dbReference type="InterPro" id="IPR000515">
    <property type="entry name" value="MetI-like"/>
</dbReference>
<proteinExistence type="inferred from homology"/>
<dbReference type="CDD" id="cd13610">
    <property type="entry name" value="PBP2_ChoS"/>
    <property type="match status" value="1"/>
</dbReference>
<feature type="transmembrane region" description="Helical" evidence="10">
    <location>
        <begin position="209"/>
        <end position="228"/>
    </location>
</feature>
<dbReference type="AlphaFoldDB" id="A0A6L8UVM3"/>
<dbReference type="Gene3D" id="3.40.190.10">
    <property type="entry name" value="Periplasmic binding protein-like II"/>
    <property type="match status" value="1"/>
</dbReference>
<name>A0A6L8UVM3_9BACL</name>
<dbReference type="RefSeq" id="WP_161405489.1">
    <property type="nucleotide sequence ID" value="NZ_WTUZ01000010.1"/>
</dbReference>
<dbReference type="FunFam" id="1.10.3720.10:FF:000001">
    <property type="entry name" value="Glycine betaine ABC transporter, permease"/>
    <property type="match status" value="1"/>
</dbReference>
<dbReference type="EMBL" id="WTUZ01000010">
    <property type="protein sequence ID" value="MZQ81179.1"/>
    <property type="molecule type" value="Genomic_DNA"/>
</dbReference>
<keyword evidence="4 10" id="KW-1133">Transmembrane helix</keyword>
<evidence type="ECO:0000256" key="3">
    <source>
        <dbReference type="ARBA" id="ARBA00022692"/>
    </source>
</evidence>
<evidence type="ECO:0000256" key="10">
    <source>
        <dbReference type="RuleBase" id="RU363032"/>
    </source>
</evidence>
<evidence type="ECO:0000256" key="4">
    <source>
        <dbReference type="ARBA" id="ARBA00022989"/>
    </source>
</evidence>
<keyword evidence="13" id="KW-1185">Reference proteome</keyword>
<evidence type="ECO:0000259" key="11">
    <source>
        <dbReference type="PROSITE" id="PS50928"/>
    </source>
</evidence>
<dbReference type="InterPro" id="IPR058089">
    <property type="entry name" value="EgtUBC_SBD"/>
</dbReference>
<evidence type="ECO:0000256" key="8">
    <source>
        <dbReference type="ARBA" id="ARBA00066154"/>
    </source>
</evidence>
<dbReference type="InterPro" id="IPR035906">
    <property type="entry name" value="MetI-like_sf"/>
</dbReference>
<evidence type="ECO:0000256" key="7">
    <source>
        <dbReference type="ARBA" id="ARBA00035652"/>
    </source>
</evidence>
<keyword evidence="2 10" id="KW-0813">Transport</keyword>
<feature type="transmembrane region" description="Helical" evidence="10">
    <location>
        <begin position="83"/>
        <end position="101"/>
    </location>
</feature>
<dbReference type="Gene3D" id="1.10.3720.10">
    <property type="entry name" value="MetI-like"/>
    <property type="match status" value="1"/>
</dbReference>
<dbReference type="FunFam" id="3.40.190.120:FF:000002">
    <property type="entry name" value="Osmoprotectant ABC transporter, permease protein"/>
    <property type="match status" value="1"/>
</dbReference>
<feature type="transmembrane region" description="Helical" evidence="10">
    <location>
        <begin position="133"/>
        <end position="159"/>
    </location>
</feature>
<dbReference type="GO" id="GO:0016597">
    <property type="term" value="F:amino acid binding"/>
    <property type="evidence" value="ECO:0007669"/>
    <property type="project" value="UniProtKB-ARBA"/>
</dbReference>
<dbReference type="GO" id="GO:0031460">
    <property type="term" value="P:glycine betaine transport"/>
    <property type="evidence" value="ECO:0007669"/>
    <property type="project" value="TreeGrafter"/>
</dbReference>
<organism evidence="12 13">
    <name type="scientific">Paenibacillus silvestris</name>
    <dbReference type="NCBI Taxonomy" id="2606219"/>
    <lineage>
        <taxon>Bacteria</taxon>
        <taxon>Bacillati</taxon>
        <taxon>Bacillota</taxon>
        <taxon>Bacilli</taxon>
        <taxon>Bacillales</taxon>
        <taxon>Paenibacillaceae</taxon>
        <taxon>Paenibacillus</taxon>
    </lineage>
</organism>
<comment type="subunit">
    <text evidence="8">The complex is probably composed of at least an ATP-binding protein (EgtUA) and a transmembrane protein (EgtUBC).</text>
</comment>
<feature type="transmembrane region" description="Helical" evidence="10">
    <location>
        <begin position="54"/>
        <end position="77"/>
    </location>
</feature>
<evidence type="ECO:0000313" key="12">
    <source>
        <dbReference type="EMBL" id="MZQ81179.1"/>
    </source>
</evidence>
<dbReference type="CDD" id="cd06261">
    <property type="entry name" value="TM_PBP2"/>
    <property type="match status" value="1"/>
</dbReference>
<sequence length="504" mass="55750">MNSLYEAFMERKFEIIKAIGEHIQISFIALMIAVVIAIPIAIYGTRRPRWAEGIIGVSAVLQTIPSLALLGLLIPFVGIGKKPAIIALIIYSLLPILRNTYTGIRQIDQNLIEASNAMGMNGWQRLWRVELPLALPFIMSGIRTAMVLVIGTTTLAALVGAGGLGKLILLGIDRNNHDLIILGAVPVALLAIAFDYLLRFAERTSLIRIRVFVGVGLICAALIIVSLLRGTAAGVIVIGGKLGAEPEILINMYKLLIERESKIKVELKPGLGKTTFVFEALKSGAIDIYPEFTGTIVSTFLKEKAASTNSSDVYEQARAGILQTNHMVLLHPMKYNNTYALAVTTQLADQYQLKTISDLGRISPKIRPGMTLEFSDREDGYRGIEKLYGLHFANIKTMEAKLRYTAIQNGDVNLVDAYSTDSEIQQYHLTVLEDDKKLFPPYQGASLLRQETLEKYPELERILNKLGDKITDDDMRKMNYQVNVEQMSAAQVAQNYLKQTGLLP</sequence>
<evidence type="ECO:0000256" key="6">
    <source>
        <dbReference type="ARBA" id="ARBA00035642"/>
    </source>
</evidence>
<gene>
    <name evidence="12" type="ORF">GQF01_03465</name>
</gene>
<reference evidence="12 13" key="1">
    <citation type="submission" date="2019-12" db="EMBL/GenBank/DDBJ databases">
        <title>Paenibacillus sp. nov. sp. isolated from soil.</title>
        <authorList>
            <person name="Kim J."/>
            <person name="Jeong S.E."/>
            <person name="Jung H.S."/>
            <person name="Jeon C.O."/>
        </authorList>
    </citation>
    <scope>NUCLEOTIDE SEQUENCE [LARGE SCALE GENOMIC DNA]</scope>
    <source>
        <strain evidence="12 13">5J-6</strain>
    </source>
</reference>
<comment type="similarity">
    <text evidence="6">In the C-terminal section; belongs to the OsmX family.</text>
</comment>